<proteinExistence type="predicted"/>
<keyword evidence="1" id="KW-0812">Transmembrane</keyword>
<comment type="caution">
    <text evidence="2">The sequence shown here is derived from an EMBL/GenBank/DDBJ whole genome shotgun (WGS) entry which is preliminary data.</text>
</comment>
<dbReference type="Proteomes" id="UP000243528">
    <property type="component" value="Unassembled WGS sequence"/>
</dbReference>
<reference evidence="2 3" key="1">
    <citation type="submission" date="2018-03" db="EMBL/GenBank/DDBJ databases">
        <title>Genomic Encyclopedia of Archaeal and Bacterial Type Strains, Phase II (KMG-II): from individual species to whole genera.</title>
        <authorList>
            <person name="Goeker M."/>
        </authorList>
    </citation>
    <scope>NUCLEOTIDE SEQUENCE [LARGE SCALE GENOMIC DNA]</scope>
    <source>
        <strain evidence="2 3">DSM 45211</strain>
    </source>
</reference>
<gene>
    <name evidence="2" type="ORF">CLV30_11872</name>
</gene>
<sequence>MNGWDAYRQAAAHLAEMPEEADADVERLAADQEQRTESVRASFEHEIEHTYEHKQKCNQLLSDGRDELRRVRGQVLIDRSEPLADAEIDPRLDIREATRRADVALDELRTAVSKQKSPSELAGDVAGGVGLLVAFATVVLVITLIVIQFI</sequence>
<dbReference type="EMBL" id="PYGE01000018">
    <property type="protein sequence ID" value="PSK99171.1"/>
    <property type="molecule type" value="Genomic_DNA"/>
</dbReference>
<dbReference type="RefSeq" id="WP_106539054.1">
    <property type="nucleotide sequence ID" value="NZ_PYGE01000018.1"/>
</dbReference>
<keyword evidence="1" id="KW-0472">Membrane</keyword>
<accession>A0A2P8DPQ4</accession>
<feature type="transmembrane region" description="Helical" evidence="1">
    <location>
        <begin position="125"/>
        <end position="147"/>
    </location>
</feature>
<protein>
    <submittedName>
        <fullName evidence="2">Uncharacterized protein</fullName>
    </submittedName>
</protein>
<organism evidence="2 3">
    <name type="scientific">Haloactinopolyspora alba</name>
    <dbReference type="NCBI Taxonomy" id="648780"/>
    <lineage>
        <taxon>Bacteria</taxon>
        <taxon>Bacillati</taxon>
        <taxon>Actinomycetota</taxon>
        <taxon>Actinomycetes</taxon>
        <taxon>Jiangellales</taxon>
        <taxon>Jiangellaceae</taxon>
        <taxon>Haloactinopolyspora</taxon>
    </lineage>
</organism>
<name>A0A2P8DPQ4_9ACTN</name>
<evidence type="ECO:0000313" key="3">
    <source>
        <dbReference type="Proteomes" id="UP000243528"/>
    </source>
</evidence>
<keyword evidence="1" id="KW-1133">Transmembrane helix</keyword>
<evidence type="ECO:0000256" key="1">
    <source>
        <dbReference type="SAM" id="Phobius"/>
    </source>
</evidence>
<evidence type="ECO:0000313" key="2">
    <source>
        <dbReference type="EMBL" id="PSK99171.1"/>
    </source>
</evidence>
<dbReference type="AlphaFoldDB" id="A0A2P8DPQ4"/>
<keyword evidence="3" id="KW-1185">Reference proteome</keyword>